<organism evidence="1 2">
    <name type="scientific">Cymbomonas tetramitiformis</name>
    <dbReference type="NCBI Taxonomy" id="36881"/>
    <lineage>
        <taxon>Eukaryota</taxon>
        <taxon>Viridiplantae</taxon>
        <taxon>Chlorophyta</taxon>
        <taxon>Pyramimonadophyceae</taxon>
        <taxon>Pyramimonadales</taxon>
        <taxon>Pyramimonadaceae</taxon>
        <taxon>Cymbomonas</taxon>
    </lineage>
</organism>
<reference evidence="1 2" key="1">
    <citation type="journal article" date="2015" name="Genome Biol. Evol.">
        <title>Comparative Genomics of a Bacterivorous Green Alga Reveals Evolutionary Causalities and Consequences of Phago-Mixotrophic Mode of Nutrition.</title>
        <authorList>
            <person name="Burns J.A."/>
            <person name="Paasch A."/>
            <person name="Narechania A."/>
            <person name="Kim E."/>
        </authorList>
    </citation>
    <scope>NUCLEOTIDE SEQUENCE [LARGE SCALE GENOMIC DNA]</scope>
    <source>
        <strain evidence="1 2">PLY_AMNH</strain>
    </source>
</reference>
<sequence length="215" mass="23030">MSRGGTGWATGEYNAALAAVYDAGAHGSAPPSLCPVNHAIANGLPEGSLTATIASLVGSDTTSHPRVQRCLVALLSEEYTASHLTCKGDHKEWEQAWVLLERMASLRHVRLAQYKQLLGHRSARGFVQATVDLRHQAQEAVVREPVVAVVGVSPISWRMATSGAPVTCDPAVLASFLSACDKRLGSDDGVPDVSPRTREEMMRDQPAVCGWDFLD</sequence>
<gene>
    <name evidence="1" type="ORF">CYMTET_32413</name>
</gene>
<dbReference type="EMBL" id="LGRX02019454">
    <property type="protein sequence ID" value="KAK3258554.1"/>
    <property type="molecule type" value="Genomic_DNA"/>
</dbReference>
<protein>
    <submittedName>
        <fullName evidence="1">Uncharacterized protein</fullName>
    </submittedName>
</protein>
<comment type="caution">
    <text evidence="1">The sequence shown here is derived from an EMBL/GenBank/DDBJ whole genome shotgun (WGS) entry which is preliminary data.</text>
</comment>
<evidence type="ECO:0000313" key="2">
    <source>
        <dbReference type="Proteomes" id="UP001190700"/>
    </source>
</evidence>
<accession>A0AAE0FFC7</accession>
<dbReference type="Proteomes" id="UP001190700">
    <property type="component" value="Unassembled WGS sequence"/>
</dbReference>
<proteinExistence type="predicted"/>
<keyword evidence="2" id="KW-1185">Reference proteome</keyword>
<name>A0AAE0FFC7_9CHLO</name>
<dbReference type="AlphaFoldDB" id="A0AAE0FFC7"/>
<evidence type="ECO:0000313" key="1">
    <source>
        <dbReference type="EMBL" id="KAK3258554.1"/>
    </source>
</evidence>